<sequence length="462" mass="51525">MPNLMASPVDSVGPKLLSSPARLVHVFIPSPSNTTAMADILKNVLGVKQGEAGAKADSDFADFASAPDPAPVAGATLGGATPLATGRPFTKWYNIHERHSLSEFKVEGVILLVTAFIFIFHFFGAGSNRNKARKWMRAHAAALQNEFALVGYGRAPTAEDANPDTLLKEKSLFEFASYATGRKNIAFMDIKITLTKKFNPIVYLFETVGSFLVESMGPAPEEIAEVLIYPFDGKENLTVPRRRGAEESEPVPDSKSQFDGFVWAVVNKTRMQRLRDQRYDVSLTVTKDNSKLPEWLTVMSESAEVTDTFLTADLIAAIVALGDNFQYLVISDQPIDSPTTLDETTPRKRLHLKYSLPADGSYDAYVPLFEYLLRLPDQLVAQAHFRPEVLKKIRNVREQKINQIKKVAEEERAEERAAEKEKAKKAKRDAELAGLDAKAQKKYLEKEQAKEQRKAQKKMTMR</sequence>
<evidence type="ECO:0000256" key="1">
    <source>
        <dbReference type="ARBA" id="ARBA00004167"/>
    </source>
</evidence>
<evidence type="ECO:0000256" key="3">
    <source>
        <dbReference type="ARBA" id="ARBA00022989"/>
    </source>
</evidence>
<feature type="transmembrane region" description="Helical" evidence="6">
    <location>
        <begin position="108"/>
        <end position="127"/>
    </location>
</feature>
<dbReference type="STRING" id="1081108.A0A168HQZ9"/>
<reference evidence="7 8" key="1">
    <citation type="journal article" date="2016" name="Genome Biol. Evol.">
        <title>Divergent and convergent evolution of fungal pathogenicity.</title>
        <authorList>
            <person name="Shang Y."/>
            <person name="Xiao G."/>
            <person name="Zheng P."/>
            <person name="Cen K."/>
            <person name="Zhan S."/>
            <person name="Wang C."/>
        </authorList>
    </citation>
    <scope>NUCLEOTIDE SEQUENCE [LARGE SCALE GENOMIC DNA]</scope>
    <source>
        <strain evidence="7 8">RCEF 1005</strain>
    </source>
</reference>
<keyword evidence="3 6" id="KW-1133">Transmembrane helix</keyword>
<organism evidence="7 8">
    <name type="scientific">Akanthomyces lecanii RCEF 1005</name>
    <dbReference type="NCBI Taxonomy" id="1081108"/>
    <lineage>
        <taxon>Eukaryota</taxon>
        <taxon>Fungi</taxon>
        <taxon>Dikarya</taxon>
        <taxon>Ascomycota</taxon>
        <taxon>Pezizomycotina</taxon>
        <taxon>Sordariomycetes</taxon>
        <taxon>Hypocreomycetidae</taxon>
        <taxon>Hypocreales</taxon>
        <taxon>Cordycipitaceae</taxon>
        <taxon>Akanthomyces</taxon>
        <taxon>Cordyceps confragosa</taxon>
    </lineage>
</organism>
<name>A0A168HQZ9_CORDF</name>
<feature type="compositionally biased region" description="Basic and acidic residues" evidence="5">
    <location>
        <begin position="443"/>
        <end position="454"/>
    </location>
</feature>
<dbReference type="OrthoDB" id="10039147at2759"/>
<dbReference type="Proteomes" id="UP000076881">
    <property type="component" value="Unassembled WGS sequence"/>
</dbReference>
<dbReference type="GO" id="GO:0016020">
    <property type="term" value="C:membrane"/>
    <property type="evidence" value="ECO:0007669"/>
    <property type="project" value="UniProtKB-SubCell"/>
</dbReference>
<feature type="region of interest" description="Disordered" evidence="5">
    <location>
        <begin position="408"/>
        <end position="433"/>
    </location>
</feature>
<gene>
    <name evidence="7" type="ORF">LEL_04943</name>
</gene>
<evidence type="ECO:0000313" key="7">
    <source>
        <dbReference type="EMBL" id="OAA78120.1"/>
    </source>
</evidence>
<keyword evidence="8" id="KW-1185">Reference proteome</keyword>
<evidence type="ECO:0000256" key="4">
    <source>
        <dbReference type="ARBA" id="ARBA00023136"/>
    </source>
</evidence>
<evidence type="ECO:0000313" key="8">
    <source>
        <dbReference type="Proteomes" id="UP000076881"/>
    </source>
</evidence>
<comment type="subcellular location">
    <subcellularLocation>
        <location evidence="1">Membrane</location>
        <topology evidence="1">Single-pass membrane protein</topology>
    </subcellularLocation>
</comment>
<dbReference type="AlphaFoldDB" id="A0A168HQZ9"/>
<dbReference type="GO" id="GO:0005783">
    <property type="term" value="C:endoplasmic reticulum"/>
    <property type="evidence" value="ECO:0007669"/>
    <property type="project" value="InterPro"/>
</dbReference>
<comment type="caution">
    <text evidence="7">The sequence shown here is derived from an EMBL/GenBank/DDBJ whole genome shotgun (WGS) entry which is preliminary data.</text>
</comment>
<feature type="region of interest" description="Disordered" evidence="5">
    <location>
        <begin position="443"/>
        <end position="462"/>
    </location>
</feature>
<feature type="compositionally biased region" description="Basic and acidic residues" evidence="5">
    <location>
        <begin position="408"/>
        <end position="422"/>
    </location>
</feature>
<accession>A0A168HQZ9</accession>
<keyword evidence="4 6" id="KW-0472">Membrane</keyword>
<dbReference type="PANTHER" id="PTHR12883">
    <property type="entry name" value="ADIPOCYTE-SPECIFIC PROTEIN 4-RELATED"/>
    <property type="match status" value="1"/>
</dbReference>
<dbReference type="PANTHER" id="PTHR12883:SF0">
    <property type="entry name" value="PAT COMPLEX SUBUNIT CCDC47"/>
    <property type="match status" value="1"/>
</dbReference>
<dbReference type="GO" id="GO:0005509">
    <property type="term" value="F:calcium ion binding"/>
    <property type="evidence" value="ECO:0007669"/>
    <property type="project" value="InterPro"/>
</dbReference>
<dbReference type="InterPro" id="IPR012879">
    <property type="entry name" value="CCDC47"/>
</dbReference>
<proteinExistence type="predicted"/>
<evidence type="ECO:0000256" key="6">
    <source>
        <dbReference type="SAM" id="Phobius"/>
    </source>
</evidence>
<dbReference type="EMBL" id="AZHF01000003">
    <property type="protein sequence ID" value="OAA78120.1"/>
    <property type="molecule type" value="Genomic_DNA"/>
</dbReference>
<dbReference type="GO" id="GO:0032469">
    <property type="term" value="P:endoplasmic reticulum calcium ion homeostasis"/>
    <property type="evidence" value="ECO:0007669"/>
    <property type="project" value="InterPro"/>
</dbReference>
<protein>
    <submittedName>
        <fullName evidence="7">DUF1682 domain protein</fullName>
    </submittedName>
</protein>
<evidence type="ECO:0000256" key="5">
    <source>
        <dbReference type="SAM" id="MobiDB-lite"/>
    </source>
</evidence>
<keyword evidence="2 6" id="KW-0812">Transmembrane</keyword>
<dbReference type="Pfam" id="PF07946">
    <property type="entry name" value="CCDC47"/>
    <property type="match status" value="1"/>
</dbReference>
<evidence type="ECO:0000256" key="2">
    <source>
        <dbReference type="ARBA" id="ARBA00022692"/>
    </source>
</evidence>